<evidence type="ECO:0000256" key="1">
    <source>
        <dbReference type="SAM" id="MobiDB-lite"/>
    </source>
</evidence>
<evidence type="ECO:0000313" key="3">
    <source>
        <dbReference type="Proteomes" id="UP000055024"/>
    </source>
</evidence>
<organism evidence="2 3">
    <name type="scientific">Trichinella zimbabwensis</name>
    <dbReference type="NCBI Taxonomy" id="268475"/>
    <lineage>
        <taxon>Eukaryota</taxon>
        <taxon>Metazoa</taxon>
        <taxon>Ecdysozoa</taxon>
        <taxon>Nematoda</taxon>
        <taxon>Enoplea</taxon>
        <taxon>Dorylaimia</taxon>
        <taxon>Trichinellida</taxon>
        <taxon>Trichinellidae</taxon>
        <taxon>Trichinella</taxon>
    </lineage>
</organism>
<dbReference type="AlphaFoldDB" id="A0A0V1H0A0"/>
<protein>
    <submittedName>
        <fullName evidence="2">Uncharacterized protein</fullName>
    </submittedName>
</protein>
<evidence type="ECO:0000313" key="2">
    <source>
        <dbReference type="EMBL" id="KRZ03775.1"/>
    </source>
</evidence>
<sequence length="163" mass="18256">MILISDIMIRLYCLTKIAICNEDNQHGSHWTSRLRSRKSPKKRMKGLADDEPRRSCPRLPSEAHLELTIGGVYGRGGARGSHWLCAVPVTDRSNCDLLWWLLIARCNKHLKRLFSVCFANNSSHMSSWKRVGGRNAISHGDGPDVNNKAVTDPPAVTTKPLEL</sequence>
<feature type="compositionally biased region" description="Basic residues" evidence="1">
    <location>
        <begin position="32"/>
        <end position="45"/>
    </location>
</feature>
<dbReference type="Proteomes" id="UP000055024">
    <property type="component" value="Unassembled WGS sequence"/>
</dbReference>
<feature type="region of interest" description="Disordered" evidence="1">
    <location>
        <begin position="134"/>
        <end position="163"/>
    </location>
</feature>
<dbReference type="OrthoDB" id="5917524at2759"/>
<comment type="caution">
    <text evidence="2">The sequence shown here is derived from an EMBL/GenBank/DDBJ whole genome shotgun (WGS) entry which is preliminary data.</text>
</comment>
<reference evidence="2 3" key="1">
    <citation type="submission" date="2015-01" db="EMBL/GenBank/DDBJ databases">
        <title>Evolution of Trichinella species and genotypes.</title>
        <authorList>
            <person name="Korhonen P.K."/>
            <person name="Edoardo P."/>
            <person name="Giuseppe L.R."/>
            <person name="Gasser R.B."/>
        </authorList>
    </citation>
    <scope>NUCLEOTIDE SEQUENCE [LARGE SCALE GENOMIC DNA]</scope>
    <source>
        <strain evidence="2">ISS1029</strain>
    </source>
</reference>
<gene>
    <name evidence="2" type="ORF">T11_7520</name>
</gene>
<dbReference type="EMBL" id="JYDP01000182">
    <property type="protein sequence ID" value="KRZ03775.1"/>
    <property type="molecule type" value="Genomic_DNA"/>
</dbReference>
<feature type="region of interest" description="Disordered" evidence="1">
    <location>
        <begin position="26"/>
        <end position="55"/>
    </location>
</feature>
<proteinExistence type="predicted"/>
<accession>A0A0V1H0A0</accession>
<name>A0A0V1H0A0_9BILA</name>
<keyword evidence="3" id="KW-1185">Reference proteome</keyword>